<accession>A0A561UEP7</accession>
<evidence type="ECO:0008006" key="4">
    <source>
        <dbReference type="Google" id="ProtNLM"/>
    </source>
</evidence>
<reference evidence="2 3" key="1">
    <citation type="submission" date="2019-06" db="EMBL/GenBank/DDBJ databases">
        <title>Sequencing the genomes of 1000 actinobacteria strains.</title>
        <authorList>
            <person name="Klenk H.-P."/>
        </authorList>
    </citation>
    <scope>NUCLEOTIDE SEQUENCE [LARGE SCALE GENOMIC DNA]</scope>
    <source>
        <strain evidence="2 3">DSM 44826</strain>
    </source>
</reference>
<dbReference type="EMBL" id="VIWT01000001">
    <property type="protein sequence ID" value="TWF97808.1"/>
    <property type="molecule type" value="Genomic_DNA"/>
</dbReference>
<evidence type="ECO:0000313" key="3">
    <source>
        <dbReference type="Proteomes" id="UP000317940"/>
    </source>
</evidence>
<feature type="region of interest" description="Disordered" evidence="1">
    <location>
        <begin position="111"/>
        <end position="158"/>
    </location>
</feature>
<dbReference type="OrthoDB" id="3871158at2"/>
<evidence type="ECO:0000313" key="2">
    <source>
        <dbReference type="EMBL" id="TWF97808.1"/>
    </source>
</evidence>
<proteinExistence type="predicted"/>
<organism evidence="2 3">
    <name type="scientific">Kitasatospora viridis</name>
    <dbReference type="NCBI Taxonomy" id="281105"/>
    <lineage>
        <taxon>Bacteria</taxon>
        <taxon>Bacillati</taxon>
        <taxon>Actinomycetota</taxon>
        <taxon>Actinomycetes</taxon>
        <taxon>Kitasatosporales</taxon>
        <taxon>Streptomycetaceae</taxon>
        <taxon>Kitasatospora</taxon>
    </lineage>
</organism>
<comment type="caution">
    <text evidence="2">The sequence shown here is derived from an EMBL/GenBank/DDBJ whole genome shotgun (WGS) entry which is preliminary data.</text>
</comment>
<gene>
    <name evidence="2" type="ORF">FHX73_111608</name>
</gene>
<evidence type="ECO:0000256" key="1">
    <source>
        <dbReference type="SAM" id="MobiDB-lite"/>
    </source>
</evidence>
<feature type="compositionally biased region" description="Pro residues" evidence="1">
    <location>
        <begin position="143"/>
        <end position="158"/>
    </location>
</feature>
<feature type="region of interest" description="Disordered" evidence="1">
    <location>
        <begin position="272"/>
        <end position="302"/>
    </location>
</feature>
<keyword evidence="3" id="KW-1185">Reference proteome</keyword>
<protein>
    <recommendedName>
        <fullName evidence="4">Helix-turn-helix protein</fullName>
    </recommendedName>
</protein>
<dbReference type="Proteomes" id="UP000317940">
    <property type="component" value="Unassembled WGS sequence"/>
</dbReference>
<dbReference type="AlphaFoldDB" id="A0A561UEP7"/>
<name>A0A561UEP7_9ACTN</name>
<sequence>MLRNVIAPPRDFTQIANAHIWNDDLSDSAFRLLVRALALSEPAARRTTVTELAAGLTGGRITADRARRQLAKAGLLHSTKRRDASGQVRSESLMSSVSLDAGEAEQLFVGRPGAGERKVGRADAPSPGTVLPAGGTLRDDTPSPLPVPLDPALDPAPDPDGRLTAAEQLLRSLRKTDPRLLLGSAEVARLAPLAAEWLARGVSPAGLRHALTAGLPVPLKCPAGLLRTRLRDKMPAHESDDQPVTLAICTDCERPFRVVSGENRCARCRTAAAAQPQQPEPTRPGWRERLRLADAGCPSHTG</sequence>
<dbReference type="RefSeq" id="WP_145904322.1">
    <property type="nucleotide sequence ID" value="NZ_BAAAMZ010000019.1"/>
</dbReference>